<accession>A0A9Y2JL00</accession>
<reference evidence="2 3" key="1">
    <citation type="submission" date="2023-06" db="EMBL/GenBank/DDBJ databases">
        <authorList>
            <person name="Oyuntsetseg B."/>
            <person name="Kim S.B."/>
        </authorList>
    </citation>
    <scope>NUCLEOTIDE SEQUENCE [LARGE SCALE GENOMIC DNA]</scope>
    <source>
        <strain evidence="2 3">4-36</strain>
    </source>
</reference>
<gene>
    <name evidence="2" type="ORF">QRX60_35520</name>
</gene>
<feature type="compositionally biased region" description="Basic and acidic residues" evidence="1">
    <location>
        <begin position="159"/>
        <end position="176"/>
    </location>
</feature>
<evidence type="ECO:0000256" key="1">
    <source>
        <dbReference type="SAM" id="MobiDB-lite"/>
    </source>
</evidence>
<proteinExistence type="predicted"/>
<dbReference type="RefSeq" id="WP_285995813.1">
    <property type="nucleotide sequence ID" value="NZ_CP127295.1"/>
</dbReference>
<name>A0A9Y2JL00_9PSEU</name>
<organism evidence="2 3">
    <name type="scientific">Amycolatopsis mongoliensis</name>
    <dbReference type="NCBI Taxonomy" id="715475"/>
    <lineage>
        <taxon>Bacteria</taxon>
        <taxon>Bacillati</taxon>
        <taxon>Actinomycetota</taxon>
        <taxon>Actinomycetes</taxon>
        <taxon>Pseudonocardiales</taxon>
        <taxon>Pseudonocardiaceae</taxon>
        <taxon>Amycolatopsis</taxon>
    </lineage>
</organism>
<dbReference type="AlphaFoldDB" id="A0A9Y2JL00"/>
<dbReference type="KEGG" id="amog:QRX60_35520"/>
<dbReference type="EMBL" id="CP127295">
    <property type="protein sequence ID" value="WIX99331.1"/>
    <property type="molecule type" value="Genomic_DNA"/>
</dbReference>
<protein>
    <recommendedName>
        <fullName evidence="4">Helix-turn-helix domain-containing protein</fullName>
    </recommendedName>
</protein>
<keyword evidence="3" id="KW-1185">Reference proteome</keyword>
<evidence type="ECO:0000313" key="2">
    <source>
        <dbReference type="EMBL" id="WIX99331.1"/>
    </source>
</evidence>
<feature type="region of interest" description="Disordered" evidence="1">
    <location>
        <begin position="243"/>
        <end position="279"/>
    </location>
</feature>
<evidence type="ECO:0008006" key="4">
    <source>
        <dbReference type="Google" id="ProtNLM"/>
    </source>
</evidence>
<evidence type="ECO:0000313" key="3">
    <source>
        <dbReference type="Proteomes" id="UP001239397"/>
    </source>
</evidence>
<sequence length="303" mass="32706">MPSHESGQDPSKALPAHPTVNRDNSSERNAWVCVPAVAWVLDEAPDVPASLVATLVGLARHADESGRNTFPSEAALARYTRKTVRQVRRDLAELLSRGLIRRPEDQSAASGIRGDRRPTVYDLACAPDRADDRTPTTGRQRPTGHPRPDADDQTTGHQGQDDRTPASSEEALKKPEQAAAAPDPVTEEQDATTAALAARLDVDYPTAARIVAEVERRRSPGNLGGYLRALSDADLRAFLAPSRAPRVASTPTAGRLPPPCGQCDARPGDPPTARIEWLDDDRSRSRLCPRCHPARQEVSPDAA</sequence>
<feature type="region of interest" description="Disordered" evidence="1">
    <location>
        <begin position="104"/>
        <end position="192"/>
    </location>
</feature>
<dbReference type="Proteomes" id="UP001239397">
    <property type="component" value="Chromosome"/>
</dbReference>
<feature type="region of interest" description="Disordered" evidence="1">
    <location>
        <begin position="1"/>
        <end position="27"/>
    </location>
</feature>